<name>A0ABV5AVP4_9BACL</name>
<organism evidence="1 2">
    <name type="scientific">Paenibacillus enshidis</name>
    <dbReference type="NCBI Taxonomy" id="1458439"/>
    <lineage>
        <taxon>Bacteria</taxon>
        <taxon>Bacillati</taxon>
        <taxon>Bacillota</taxon>
        <taxon>Bacilli</taxon>
        <taxon>Bacillales</taxon>
        <taxon>Paenibacillaceae</taxon>
        <taxon>Paenibacillus</taxon>
    </lineage>
</organism>
<comment type="caution">
    <text evidence="1">The sequence shown here is derived from an EMBL/GenBank/DDBJ whole genome shotgun (WGS) entry which is preliminary data.</text>
</comment>
<proteinExistence type="predicted"/>
<sequence length="97" mass="10979">MKSILEELYRGNLDPAEGMFPTDPEYRPLNRKITESMEELKQRFSERDFAALEQILDLNDESNSMLASEAFVQGFRMGALVMVEVFRGGKPDVMGGS</sequence>
<gene>
    <name evidence="1" type="ORF">ACE41H_11795</name>
</gene>
<dbReference type="RefSeq" id="WP_375355450.1">
    <property type="nucleotide sequence ID" value="NZ_JBHHMI010000008.1"/>
</dbReference>
<keyword evidence="2" id="KW-1185">Reference proteome</keyword>
<evidence type="ECO:0000313" key="1">
    <source>
        <dbReference type="EMBL" id="MFB5267459.1"/>
    </source>
</evidence>
<dbReference type="EMBL" id="JBHHMI010000008">
    <property type="protein sequence ID" value="MFB5267459.1"/>
    <property type="molecule type" value="Genomic_DNA"/>
</dbReference>
<accession>A0ABV5AVP4</accession>
<dbReference type="InterPro" id="IPR049215">
    <property type="entry name" value="DUF6809"/>
</dbReference>
<reference evidence="1 2" key="1">
    <citation type="submission" date="2024-09" db="EMBL/GenBank/DDBJ databases">
        <title>Paenibacillus zeirhizospherea sp. nov., isolated from surface of the maize (Zea mays) roots in a horticulture field, Hungary.</title>
        <authorList>
            <person name="Marton D."/>
            <person name="Farkas M."/>
            <person name="Bedics A."/>
            <person name="Toth E."/>
            <person name="Tancsics A."/>
            <person name="Boka K."/>
            <person name="Maroti G."/>
            <person name="Kriszt B."/>
            <person name="Cserhati M."/>
        </authorList>
    </citation>
    <scope>NUCLEOTIDE SEQUENCE [LARGE SCALE GENOMIC DNA]</scope>
    <source>
        <strain evidence="1 2">KCTC 33519</strain>
    </source>
</reference>
<dbReference type="Pfam" id="PF20648">
    <property type="entry name" value="DUF6809"/>
    <property type="match status" value="1"/>
</dbReference>
<protein>
    <submittedName>
        <fullName evidence="1">DUF6809 family protein</fullName>
    </submittedName>
</protein>
<evidence type="ECO:0000313" key="2">
    <source>
        <dbReference type="Proteomes" id="UP001580346"/>
    </source>
</evidence>
<dbReference type="Proteomes" id="UP001580346">
    <property type="component" value="Unassembled WGS sequence"/>
</dbReference>